<proteinExistence type="predicted"/>
<name>A0A0B7IRD0_9FLAO</name>
<evidence type="ECO:0000313" key="2">
    <source>
        <dbReference type="EMBL" id="CEN52518.1"/>
    </source>
</evidence>
<keyword evidence="1" id="KW-0812">Transmembrane</keyword>
<accession>A0A0B7IRD0</accession>
<dbReference type="EMBL" id="CDOK01000165">
    <property type="protein sequence ID" value="CEN52518.1"/>
    <property type="molecule type" value="Genomic_DNA"/>
</dbReference>
<sequence>MKHYNLLIIILLWTIQGNAQDIITTKKGEDIQAKVLEITLKEIKYKKFDNPNSPVYTLLKSDVLLVRYENGSKDIFQEEDSSKNKNSIPNLINMADRRYYINGNRVSLSELRRVIYKDSQAKAIWQKSQGLMVGYAVCSIASVGFSLYGISDLLGKIEKQNKGEYSADTNWTPFIVAAGLLVPSIVFYNLSYKAKVDAIETYNRNLQEKKVTFSTFIDANGVGVSLRF</sequence>
<evidence type="ECO:0000313" key="3">
    <source>
        <dbReference type="Proteomes" id="UP000039370"/>
    </source>
</evidence>
<reference evidence="3" key="1">
    <citation type="submission" date="2015-01" db="EMBL/GenBank/DDBJ databases">
        <authorList>
            <person name="MANFREDI Pablo"/>
        </authorList>
    </citation>
    <scope>NUCLEOTIDE SEQUENCE [LARGE SCALE GENOMIC DNA]</scope>
    <source>
        <strain evidence="3">Cc11</strain>
    </source>
</reference>
<feature type="transmembrane region" description="Helical" evidence="1">
    <location>
        <begin position="171"/>
        <end position="190"/>
    </location>
</feature>
<feature type="transmembrane region" description="Helical" evidence="1">
    <location>
        <begin position="132"/>
        <end position="150"/>
    </location>
</feature>
<gene>
    <name evidence="2" type="ORF">CCAN11_2470029</name>
</gene>
<dbReference type="AlphaFoldDB" id="A0A0B7IRD0"/>
<keyword evidence="1" id="KW-1133">Transmembrane helix</keyword>
<evidence type="ECO:0000256" key="1">
    <source>
        <dbReference type="SAM" id="Phobius"/>
    </source>
</evidence>
<keyword evidence="1" id="KW-0472">Membrane</keyword>
<protein>
    <submittedName>
        <fullName evidence="2">Uncharacterized protein</fullName>
    </submittedName>
</protein>
<dbReference type="Proteomes" id="UP000039370">
    <property type="component" value="Unassembled WGS sequence"/>
</dbReference>
<organism evidence="2 3">
    <name type="scientific">Capnocytophaga canimorsus</name>
    <dbReference type="NCBI Taxonomy" id="28188"/>
    <lineage>
        <taxon>Bacteria</taxon>
        <taxon>Pseudomonadati</taxon>
        <taxon>Bacteroidota</taxon>
        <taxon>Flavobacteriia</taxon>
        <taxon>Flavobacteriales</taxon>
        <taxon>Flavobacteriaceae</taxon>
        <taxon>Capnocytophaga</taxon>
    </lineage>
</organism>